<keyword evidence="4" id="KW-0325">Glycoprotein</keyword>
<sequence length="183" mass="19508">MSGPRTLIAALALALAVGLAPMPGQGQSTAIEGASGGSALFMAGWTVDLGAPEQRDGGLYLAPPAEGRTSYYIAPPSFTGSLSDKVALVFEKKSWGGTYYRDGDTWRGDVVIYGGSMVAAYTIAEDHSGEWRRYVIPLADTGWTLSGRTPSLKQILSNVTRIEIRAEYGAGDDFSILRNVELR</sequence>
<feature type="chain" id="PRO_5012444323" evidence="5">
    <location>
        <begin position="27"/>
        <end position="183"/>
    </location>
</feature>
<keyword evidence="2" id="KW-0677">Repeat</keyword>
<organism evidence="7 8">
    <name type="scientific">Antarctobacter heliothermus</name>
    <dbReference type="NCBI Taxonomy" id="74033"/>
    <lineage>
        <taxon>Bacteria</taxon>
        <taxon>Pseudomonadati</taxon>
        <taxon>Pseudomonadota</taxon>
        <taxon>Alphaproteobacteria</taxon>
        <taxon>Rhodobacterales</taxon>
        <taxon>Roseobacteraceae</taxon>
        <taxon>Antarctobacter</taxon>
    </lineage>
</organism>
<reference evidence="7 8" key="1">
    <citation type="submission" date="2017-06" db="EMBL/GenBank/DDBJ databases">
        <authorList>
            <person name="Kim H.J."/>
            <person name="Triplett B.A."/>
        </authorList>
    </citation>
    <scope>NUCLEOTIDE SEQUENCE [LARGE SCALE GENOMIC DNA]</scope>
    <source>
        <strain evidence="7 8">DSM 11445</strain>
    </source>
</reference>
<feature type="signal peptide" evidence="5">
    <location>
        <begin position="1"/>
        <end position="26"/>
    </location>
</feature>
<keyword evidence="3" id="KW-1015">Disulfide bond</keyword>
<gene>
    <name evidence="7" type="ORF">SAMN04488078_10788</name>
</gene>
<evidence type="ECO:0000256" key="1">
    <source>
        <dbReference type="ARBA" id="ARBA00022729"/>
    </source>
</evidence>
<protein>
    <submittedName>
        <fullName evidence="7">Laminin B (Domain IV)</fullName>
    </submittedName>
</protein>
<accession>A0A239L576</accession>
<evidence type="ECO:0000256" key="4">
    <source>
        <dbReference type="ARBA" id="ARBA00023180"/>
    </source>
</evidence>
<proteinExistence type="predicted"/>
<evidence type="ECO:0000256" key="5">
    <source>
        <dbReference type="SAM" id="SignalP"/>
    </source>
</evidence>
<dbReference type="EMBL" id="FZON01000078">
    <property type="protein sequence ID" value="SNT24839.1"/>
    <property type="molecule type" value="Genomic_DNA"/>
</dbReference>
<evidence type="ECO:0000256" key="3">
    <source>
        <dbReference type="ARBA" id="ARBA00023157"/>
    </source>
</evidence>
<evidence type="ECO:0000256" key="2">
    <source>
        <dbReference type="ARBA" id="ARBA00022737"/>
    </source>
</evidence>
<dbReference type="AlphaFoldDB" id="A0A239L576"/>
<dbReference type="InterPro" id="IPR000034">
    <property type="entry name" value="Laminin_IV"/>
</dbReference>
<name>A0A239L576_9RHOB</name>
<evidence type="ECO:0000259" key="6">
    <source>
        <dbReference type="Pfam" id="PF00052"/>
    </source>
</evidence>
<evidence type="ECO:0000313" key="7">
    <source>
        <dbReference type="EMBL" id="SNT24839.1"/>
    </source>
</evidence>
<feature type="domain" description="Laminin IV type A" evidence="6">
    <location>
        <begin position="107"/>
        <end position="182"/>
    </location>
</feature>
<evidence type="ECO:0000313" key="8">
    <source>
        <dbReference type="Proteomes" id="UP000198440"/>
    </source>
</evidence>
<keyword evidence="1 5" id="KW-0732">Signal</keyword>
<dbReference type="RefSeq" id="WP_170941170.1">
    <property type="nucleotide sequence ID" value="NZ_FZON01000078.1"/>
</dbReference>
<dbReference type="Proteomes" id="UP000198440">
    <property type="component" value="Unassembled WGS sequence"/>
</dbReference>
<dbReference type="Pfam" id="PF00052">
    <property type="entry name" value="Laminin_B"/>
    <property type="match status" value="1"/>
</dbReference>